<dbReference type="InterPro" id="IPR003018">
    <property type="entry name" value="GAF"/>
</dbReference>
<evidence type="ECO:0000313" key="3">
    <source>
        <dbReference type="Proteomes" id="UP000680067"/>
    </source>
</evidence>
<protein>
    <submittedName>
        <fullName evidence="2">Sensor domain-containing diguanylate cyclase</fullName>
    </submittedName>
</protein>
<dbReference type="InterPro" id="IPR052163">
    <property type="entry name" value="DGC-Regulatory_Protein"/>
</dbReference>
<feature type="domain" description="GGDEF" evidence="1">
    <location>
        <begin position="203"/>
        <end position="340"/>
    </location>
</feature>
<sequence length="340" mass="37656">MDIILKQLAQSLNEARSIEQLVRPLLEMLSSATGMESTYLTSIEFDDDTQTVKYARNVGNLQIPEGIVVSWGDSLCKRSLESCISATSDVQELWSDSEAAKNLGICSYMTVPIVCSGGKLMGTLCAASAEKVEQQQKARTVLQLFGNIVANFLEREILISELQETNRTLQRIALTDLLTDLPNRRAMIEQLERILAHATRYGTSTLIGMIDLDNFKYINDEYGHRVGDQFLREIARRLADCLRATDFLGRLGGDEFLFVGFGPSPKDQQRPVDVAAMMQNRLTKATEGKFDLGEVSINYGGASVAVIVLDADTSTCEKAIEAADDAMYRVKQQRKLALAH</sequence>
<dbReference type="SMART" id="SM00267">
    <property type="entry name" value="GGDEF"/>
    <property type="match status" value="1"/>
</dbReference>
<dbReference type="RefSeq" id="WP_212687988.1">
    <property type="nucleotide sequence ID" value="NZ_JAGSPN010000007.1"/>
</dbReference>
<dbReference type="PROSITE" id="PS50887">
    <property type="entry name" value="GGDEF"/>
    <property type="match status" value="1"/>
</dbReference>
<dbReference type="InterPro" id="IPR029016">
    <property type="entry name" value="GAF-like_dom_sf"/>
</dbReference>
<organism evidence="2 3">
    <name type="scientific">Undibacterium luofuense</name>
    <dbReference type="NCBI Taxonomy" id="2828733"/>
    <lineage>
        <taxon>Bacteria</taxon>
        <taxon>Pseudomonadati</taxon>
        <taxon>Pseudomonadota</taxon>
        <taxon>Betaproteobacteria</taxon>
        <taxon>Burkholderiales</taxon>
        <taxon>Oxalobacteraceae</taxon>
        <taxon>Undibacterium</taxon>
    </lineage>
</organism>
<dbReference type="InterPro" id="IPR043128">
    <property type="entry name" value="Rev_trsase/Diguanyl_cyclase"/>
</dbReference>
<dbReference type="PANTHER" id="PTHR46663:SF4">
    <property type="entry name" value="DIGUANYLATE CYCLASE DGCT-RELATED"/>
    <property type="match status" value="1"/>
</dbReference>
<reference evidence="2" key="1">
    <citation type="submission" date="2021-04" db="EMBL/GenBank/DDBJ databases">
        <title>novel species isolated from subtropical streams in China.</title>
        <authorList>
            <person name="Lu H."/>
        </authorList>
    </citation>
    <scope>NUCLEOTIDE SEQUENCE</scope>
    <source>
        <strain evidence="2">LFS511W</strain>
    </source>
</reference>
<dbReference type="SMART" id="SM00065">
    <property type="entry name" value="GAF"/>
    <property type="match status" value="1"/>
</dbReference>
<name>A0A941I5D6_9BURK</name>
<dbReference type="Proteomes" id="UP000680067">
    <property type="component" value="Unassembled WGS sequence"/>
</dbReference>
<proteinExistence type="predicted"/>
<evidence type="ECO:0000259" key="1">
    <source>
        <dbReference type="PROSITE" id="PS50887"/>
    </source>
</evidence>
<dbReference type="AlphaFoldDB" id="A0A941I5D6"/>
<dbReference type="CDD" id="cd01949">
    <property type="entry name" value="GGDEF"/>
    <property type="match status" value="1"/>
</dbReference>
<dbReference type="Gene3D" id="3.30.450.40">
    <property type="match status" value="1"/>
</dbReference>
<dbReference type="Gene3D" id="3.30.70.270">
    <property type="match status" value="1"/>
</dbReference>
<dbReference type="InterPro" id="IPR029787">
    <property type="entry name" value="Nucleotide_cyclase"/>
</dbReference>
<dbReference type="Pfam" id="PF13185">
    <property type="entry name" value="GAF_2"/>
    <property type="match status" value="1"/>
</dbReference>
<dbReference type="SUPFAM" id="SSF55781">
    <property type="entry name" value="GAF domain-like"/>
    <property type="match status" value="1"/>
</dbReference>
<accession>A0A941I5D6</accession>
<dbReference type="EMBL" id="JAGSPN010000007">
    <property type="protein sequence ID" value="MBR7782682.1"/>
    <property type="molecule type" value="Genomic_DNA"/>
</dbReference>
<dbReference type="InterPro" id="IPR000160">
    <property type="entry name" value="GGDEF_dom"/>
</dbReference>
<evidence type="ECO:0000313" key="2">
    <source>
        <dbReference type="EMBL" id="MBR7782682.1"/>
    </source>
</evidence>
<dbReference type="PANTHER" id="PTHR46663">
    <property type="entry name" value="DIGUANYLATE CYCLASE DGCT-RELATED"/>
    <property type="match status" value="1"/>
</dbReference>
<dbReference type="SUPFAM" id="SSF55073">
    <property type="entry name" value="Nucleotide cyclase"/>
    <property type="match status" value="1"/>
</dbReference>
<gene>
    <name evidence="2" type="ORF">KDM89_11050</name>
</gene>
<keyword evidence="3" id="KW-1185">Reference proteome</keyword>
<dbReference type="NCBIfam" id="TIGR00254">
    <property type="entry name" value="GGDEF"/>
    <property type="match status" value="1"/>
</dbReference>
<comment type="caution">
    <text evidence="2">The sequence shown here is derived from an EMBL/GenBank/DDBJ whole genome shotgun (WGS) entry which is preliminary data.</text>
</comment>
<dbReference type="Pfam" id="PF00990">
    <property type="entry name" value="GGDEF"/>
    <property type="match status" value="1"/>
</dbReference>